<dbReference type="AlphaFoldDB" id="A0A261FE70"/>
<evidence type="ECO:0008006" key="3">
    <source>
        <dbReference type="Google" id="ProtNLM"/>
    </source>
</evidence>
<dbReference type="Pfam" id="PF14386">
    <property type="entry name" value="DUF4417"/>
    <property type="match status" value="1"/>
</dbReference>
<dbReference type="InterPro" id="IPR025530">
    <property type="entry name" value="DUF4417"/>
</dbReference>
<dbReference type="RefSeq" id="WP_094664056.1">
    <property type="nucleotide sequence ID" value="NZ_MWWV01000009.1"/>
</dbReference>
<comment type="caution">
    <text evidence="1">The sequence shown here is derived from an EMBL/GenBank/DDBJ whole genome shotgun (WGS) entry which is preliminary data.</text>
</comment>
<protein>
    <recommendedName>
        <fullName evidence="3">DUF4417 domain-containing protein</fullName>
    </recommendedName>
</protein>
<sequence length="230" mass="26634">MTRFTLFELFAHLCGELLASGIKFTKDGYPVFPEHIMLDCGTNDIADMIDWKNRRRVESPENTVVVMFMDDELLYRRLFHLESDLPAYREFLGVTGFDLSPRIGMDPELQRFNIILSMMATIWLGLHGVQIVPNWRIGDQSTISALRVYPQGSTFAVGTLGCSRGGKEEAQYGELMLRTKLLITMPKRLFIYGPLPERYEQILNEFDTPYSHFREYRKRSYAASQLRKEA</sequence>
<keyword evidence="2" id="KW-1185">Reference proteome</keyword>
<accession>A0A261FE70</accession>
<proteinExistence type="predicted"/>
<reference evidence="1 2" key="1">
    <citation type="journal article" date="2017" name="BMC Genomics">
        <title>Comparative genomic and phylogenomic analyses of the Bifidobacteriaceae family.</title>
        <authorList>
            <person name="Lugli G.A."/>
            <person name="Milani C."/>
            <person name="Turroni F."/>
            <person name="Duranti S."/>
            <person name="Mancabelli L."/>
            <person name="Mangifesta M."/>
            <person name="Ferrario C."/>
            <person name="Modesto M."/>
            <person name="Mattarelli P."/>
            <person name="Jiri K."/>
            <person name="van Sinderen D."/>
            <person name="Ventura M."/>
        </authorList>
    </citation>
    <scope>NUCLEOTIDE SEQUENCE [LARGE SCALE GENOMIC DNA]</scope>
    <source>
        <strain evidence="1 2">DSM 100201</strain>
    </source>
</reference>
<name>A0A261FE70_9BIFI</name>
<evidence type="ECO:0000313" key="2">
    <source>
        <dbReference type="Proteomes" id="UP000216444"/>
    </source>
</evidence>
<gene>
    <name evidence="1" type="ORF">BTIS_1419</name>
</gene>
<organism evidence="1 2">
    <name type="scientific">Bifidobacterium tissieri</name>
    <dbReference type="NCBI Taxonomy" id="1630162"/>
    <lineage>
        <taxon>Bacteria</taxon>
        <taxon>Bacillati</taxon>
        <taxon>Actinomycetota</taxon>
        <taxon>Actinomycetes</taxon>
        <taxon>Bifidobacteriales</taxon>
        <taxon>Bifidobacteriaceae</taxon>
        <taxon>Bifidobacterium</taxon>
    </lineage>
</organism>
<dbReference type="Proteomes" id="UP000216444">
    <property type="component" value="Unassembled WGS sequence"/>
</dbReference>
<evidence type="ECO:0000313" key="1">
    <source>
        <dbReference type="EMBL" id="OZG57325.1"/>
    </source>
</evidence>
<dbReference type="EMBL" id="MWWV01000009">
    <property type="protein sequence ID" value="OZG57325.1"/>
    <property type="molecule type" value="Genomic_DNA"/>
</dbReference>